<feature type="active site" description="Proton donor/acceptor" evidence="1">
    <location>
        <position position="95"/>
    </location>
</feature>
<keyword evidence="5" id="KW-1185">Reference proteome</keyword>
<protein>
    <submittedName>
        <fullName evidence="4">Putative phosphoglycerate mutase</fullName>
    </submittedName>
</protein>
<dbReference type="Pfam" id="PF00300">
    <property type="entry name" value="His_Phos_1"/>
    <property type="match status" value="2"/>
</dbReference>
<organism evidence="4 5">
    <name type="scientific">Klebsormidium nitens</name>
    <name type="common">Green alga</name>
    <name type="synonym">Ulothrix nitens</name>
    <dbReference type="NCBI Taxonomy" id="105231"/>
    <lineage>
        <taxon>Eukaryota</taxon>
        <taxon>Viridiplantae</taxon>
        <taxon>Streptophyta</taxon>
        <taxon>Klebsormidiophyceae</taxon>
        <taxon>Klebsormidiales</taxon>
        <taxon>Klebsormidiaceae</taxon>
        <taxon>Klebsormidium</taxon>
    </lineage>
</organism>
<dbReference type="AlphaFoldDB" id="A0A0U9HJE7"/>
<dbReference type="InterPro" id="IPR013078">
    <property type="entry name" value="His_Pase_superF_clade-1"/>
</dbReference>
<feature type="region of interest" description="Disordered" evidence="3">
    <location>
        <begin position="207"/>
        <end position="237"/>
    </location>
</feature>
<dbReference type="GO" id="GO:0009451">
    <property type="term" value="P:RNA modification"/>
    <property type="evidence" value="ECO:0000318"/>
    <property type="project" value="GO_Central"/>
</dbReference>
<feature type="binding site" evidence="2">
    <location>
        <begin position="13"/>
        <end position="20"/>
    </location>
    <ligand>
        <name>substrate</name>
    </ligand>
</feature>
<feature type="binding site" evidence="2">
    <location>
        <position position="68"/>
    </location>
    <ligand>
        <name>substrate</name>
    </ligand>
</feature>
<dbReference type="InterPro" id="IPR029033">
    <property type="entry name" value="His_PPase_superfam"/>
</dbReference>
<sequence>MAEEIVIEVYLVRHGESTANVHPSIVGGRSQHATLTTKGAKQAKALGAYLRDYLQLTFDAVYASSLVRAYDTAAITCLELGIPEREIHVADDLQEMSQGEWEGRPRAEVYTPDVLASMPALQPNFTAPGGESQLQVETRMRHFVEGMIKEQLQIARRDGQNGVVPQTGGLGMGREQGGEVGKSEQELREDELSASLALLDLRRQAAKGNGAPEAGVSHHPDSDLGTGVSERSVPEGAAGLQTSALEANGVSDTSAGALERPVRAAVRRRVALFGHGMAIKCFLRGILQSDPKMTHKIFLENSSVTLLKFTTNRGWHVTKVNDTAHLVLARRAPQEDRKEVAKLPGGTYRYST</sequence>
<evidence type="ECO:0000313" key="5">
    <source>
        <dbReference type="Proteomes" id="UP000054558"/>
    </source>
</evidence>
<dbReference type="EMBL" id="DF237047">
    <property type="protein sequence ID" value="GAQ82030.1"/>
    <property type="molecule type" value="Genomic_DNA"/>
</dbReference>
<dbReference type="PROSITE" id="PS00175">
    <property type="entry name" value="PG_MUTASE"/>
    <property type="match status" value="1"/>
</dbReference>
<dbReference type="PANTHER" id="PTHR47927:SF2">
    <property type="entry name" value="PHOSPHOGLYCERATE MUTASE FAMILY PROTEIN"/>
    <property type="match status" value="1"/>
</dbReference>
<accession>A0A0U9HJE7</accession>
<feature type="active site" description="Tele-phosphohistidine intermediate" evidence="1">
    <location>
        <position position="14"/>
    </location>
</feature>
<dbReference type="InterPro" id="IPR001345">
    <property type="entry name" value="PG/BPGM_mutase_AS"/>
</dbReference>
<evidence type="ECO:0000313" key="4">
    <source>
        <dbReference type="EMBL" id="GAQ82030.1"/>
    </source>
</evidence>
<dbReference type="SMART" id="SM00855">
    <property type="entry name" value="PGAM"/>
    <property type="match status" value="1"/>
</dbReference>
<evidence type="ECO:0000256" key="1">
    <source>
        <dbReference type="PIRSR" id="PIRSR613078-1"/>
    </source>
</evidence>
<feature type="compositionally biased region" description="Gly residues" evidence="3">
    <location>
        <begin position="168"/>
        <end position="180"/>
    </location>
</feature>
<dbReference type="CDD" id="cd07067">
    <property type="entry name" value="HP_PGM_like"/>
    <property type="match status" value="1"/>
</dbReference>
<dbReference type="PANTHER" id="PTHR47927">
    <property type="entry name" value="PUTATIVE-RELATED"/>
    <property type="match status" value="1"/>
</dbReference>
<dbReference type="Gene3D" id="3.40.50.1240">
    <property type="entry name" value="Phosphoglycerate mutase-like"/>
    <property type="match status" value="2"/>
</dbReference>
<evidence type="ECO:0000256" key="3">
    <source>
        <dbReference type="SAM" id="MobiDB-lite"/>
    </source>
</evidence>
<evidence type="ECO:0000256" key="2">
    <source>
        <dbReference type="PIRSR" id="PIRSR613078-2"/>
    </source>
</evidence>
<dbReference type="GO" id="GO:0003824">
    <property type="term" value="F:catalytic activity"/>
    <property type="evidence" value="ECO:0007669"/>
    <property type="project" value="InterPro"/>
</dbReference>
<dbReference type="Proteomes" id="UP000054558">
    <property type="component" value="Unassembled WGS sequence"/>
</dbReference>
<feature type="region of interest" description="Disordered" evidence="3">
    <location>
        <begin position="160"/>
        <end position="185"/>
    </location>
</feature>
<dbReference type="SUPFAM" id="SSF53254">
    <property type="entry name" value="Phosphoglycerate mutase-like"/>
    <property type="match status" value="1"/>
</dbReference>
<dbReference type="OMA" id="THHNNAR"/>
<gene>
    <name evidence="4" type="ORF">KFL_000980170</name>
</gene>
<dbReference type="STRING" id="105231.A0A0U9HJE7"/>
<proteinExistence type="predicted"/>
<name>A0A0U9HJE7_KLENI</name>
<reference evidence="4 5" key="1">
    <citation type="journal article" date="2014" name="Nat. Commun.">
        <title>Klebsormidium flaccidum genome reveals primary factors for plant terrestrial adaptation.</title>
        <authorList>
            <person name="Hori K."/>
            <person name="Maruyama F."/>
            <person name="Fujisawa T."/>
            <person name="Togashi T."/>
            <person name="Yamamoto N."/>
            <person name="Seo M."/>
            <person name="Sato S."/>
            <person name="Yamada T."/>
            <person name="Mori H."/>
            <person name="Tajima N."/>
            <person name="Moriyama T."/>
            <person name="Ikeuchi M."/>
            <person name="Watanabe M."/>
            <person name="Wada H."/>
            <person name="Kobayashi K."/>
            <person name="Saito M."/>
            <person name="Masuda T."/>
            <person name="Sasaki-Sekimoto Y."/>
            <person name="Mashiguchi K."/>
            <person name="Awai K."/>
            <person name="Shimojima M."/>
            <person name="Masuda S."/>
            <person name="Iwai M."/>
            <person name="Nobusawa T."/>
            <person name="Narise T."/>
            <person name="Kondo S."/>
            <person name="Saito H."/>
            <person name="Sato R."/>
            <person name="Murakawa M."/>
            <person name="Ihara Y."/>
            <person name="Oshima-Yamada Y."/>
            <person name="Ohtaka K."/>
            <person name="Satoh M."/>
            <person name="Sonobe K."/>
            <person name="Ishii M."/>
            <person name="Ohtani R."/>
            <person name="Kanamori-Sato M."/>
            <person name="Honoki R."/>
            <person name="Miyazaki D."/>
            <person name="Mochizuki H."/>
            <person name="Umetsu J."/>
            <person name="Higashi K."/>
            <person name="Shibata D."/>
            <person name="Kamiya Y."/>
            <person name="Sato N."/>
            <person name="Nakamura Y."/>
            <person name="Tabata S."/>
            <person name="Ida S."/>
            <person name="Kurokawa K."/>
            <person name="Ohta H."/>
        </authorList>
    </citation>
    <scope>NUCLEOTIDE SEQUENCE [LARGE SCALE GENOMIC DNA]</scope>
    <source>
        <strain evidence="4 5">NIES-2285</strain>
    </source>
</reference>
<dbReference type="OrthoDB" id="354304at2759"/>